<dbReference type="Pfam" id="PF12833">
    <property type="entry name" value="HTH_18"/>
    <property type="match status" value="1"/>
</dbReference>
<name>A0AAW6M0E6_9BACE</name>
<reference evidence="5" key="1">
    <citation type="submission" date="2023-03" db="EMBL/GenBank/DDBJ databases">
        <title>DFI Biobank Strains.</title>
        <authorList>
            <person name="Mostad J."/>
            <person name="Paddock L."/>
            <person name="Medina S."/>
            <person name="Waligurski E."/>
            <person name="Barat B."/>
            <person name="Smith R."/>
            <person name="Burgo V."/>
            <person name="Metcalfe C."/>
            <person name="Woodson C."/>
            <person name="Sundararajan A."/>
            <person name="Ramaswamy R."/>
            <person name="Lin H."/>
            <person name="Pamer E.G."/>
        </authorList>
    </citation>
    <scope>NUCLEOTIDE SEQUENCE</scope>
    <source>
        <strain evidence="5">DFI.9.5</strain>
    </source>
</reference>
<dbReference type="SMART" id="SM00342">
    <property type="entry name" value="HTH_ARAC"/>
    <property type="match status" value="1"/>
</dbReference>
<accession>A0AAW6M0E6</accession>
<dbReference type="GO" id="GO:0043565">
    <property type="term" value="F:sequence-specific DNA binding"/>
    <property type="evidence" value="ECO:0007669"/>
    <property type="project" value="InterPro"/>
</dbReference>
<dbReference type="EMBL" id="JARFID010000008">
    <property type="protein sequence ID" value="MDE8694641.1"/>
    <property type="molecule type" value="Genomic_DNA"/>
</dbReference>
<evidence type="ECO:0000256" key="2">
    <source>
        <dbReference type="ARBA" id="ARBA00023125"/>
    </source>
</evidence>
<dbReference type="InterPro" id="IPR018062">
    <property type="entry name" value="HTH_AraC-typ_CS"/>
</dbReference>
<dbReference type="PROSITE" id="PS00041">
    <property type="entry name" value="HTH_ARAC_FAMILY_1"/>
    <property type="match status" value="1"/>
</dbReference>
<dbReference type="InterPro" id="IPR018060">
    <property type="entry name" value="HTH_AraC"/>
</dbReference>
<keyword evidence="2" id="KW-0238">DNA-binding</keyword>
<dbReference type="PROSITE" id="PS01124">
    <property type="entry name" value="HTH_ARAC_FAMILY_2"/>
    <property type="match status" value="1"/>
</dbReference>
<organism evidence="5 6">
    <name type="scientific">Bacteroides cellulosilyticus</name>
    <dbReference type="NCBI Taxonomy" id="246787"/>
    <lineage>
        <taxon>Bacteria</taxon>
        <taxon>Pseudomonadati</taxon>
        <taxon>Bacteroidota</taxon>
        <taxon>Bacteroidia</taxon>
        <taxon>Bacteroidales</taxon>
        <taxon>Bacteroidaceae</taxon>
        <taxon>Bacteroides</taxon>
    </lineage>
</organism>
<dbReference type="PRINTS" id="PR00032">
    <property type="entry name" value="HTHARAC"/>
</dbReference>
<evidence type="ECO:0000256" key="3">
    <source>
        <dbReference type="ARBA" id="ARBA00023163"/>
    </source>
</evidence>
<dbReference type="InterPro" id="IPR009057">
    <property type="entry name" value="Homeodomain-like_sf"/>
</dbReference>
<feature type="domain" description="HTH araC/xylS-type" evidence="4">
    <location>
        <begin position="42"/>
        <end position="140"/>
    </location>
</feature>
<comment type="caution">
    <text evidence="5">The sequence shown here is derived from an EMBL/GenBank/DDBJ whole genome shotgun (WGS) entry which is preliminary data.</text>
</comment>
<protein>
    <submittedName>
        <fullName evidence="5">AraC family transcriptional regulator</fullName>
    </submittedName>
</protein>
<evidence type="ECO:0000313" key="6">
    <source>
        <dbReference type="Proteomes" id="UP001221924"/>
    </source>
</evidence>
<dbReference type="InterPro" id="IPR020449">
    <property type="entry name" value="Tscrpt_reg_AraC-type_HTH"/>
</dbReference>
<dbReference type="GO" id="GO:0003700">
    <property type="term" value="F:DNA-binding transcription factor activity"/>
    <property type="evidence" value="ECO:0007669"/>
    <property type="project" value="InterPro"/>
</dbReference>
<keyword evidence="1" id="KW-0805">Transcription regulation</keyword>
<evidence type="ECO:0000256" key="1">
    <source>
        <dbReference type="ARBA" id="ARBA00023015"/>
    </source>
</evidence>
<gene>
    <name evidence="5" type="ORF">PZH42_11035</name>
</gene>
<keyword evidence="3" id="KW-0804">Transcription</keyword>
<dbReference type="Proteomes" id="UP001221924">
    <property type="component" value="Unassembled WGS sequence"/>
</dbReference>
<dbReference type="AlphaFoldDB" id="A0AAW6M0E6"/>
<dbReference type="Gene3D" id="1.10.10.60">
    <property type="entry name" value="Homeodomain-like"/>
    <property type="match status" value="2"/>
</dbReference>
<sequence>MNNLNQQLESKSEKDVVEKEVLINGKKNSKVYLTPQKIDEINQLLQTPEFIYDQKIKLEQFAQRVAVNSTYLNRYFNQEYGCSFLQYLTSLRIEQAEMLLRNSNAEIEDICYNTGFNSPSAFHKAFKNRYGYSPSEWRRRCLT</sequence>
<evidence type="ECO:0000313" key="5">
    <source>
        <dbReference type="EMBL" id="MDE8694641.1"/>
    </source>
</evidence>
<proteinExistence type="predicted"/>
<dbReference type="PANTHER" id="PTHR43280:SF2">
    <property type="entry name" value="HTH-TYPE TRANSCRIPTIONAL REGULATOR EXSA"/>
    <property type="match status" value="1"/>
</dbReference>
<dbReference type="PANTHER" id="PTHR43280">
    <property type="entry name" value="ARAC-FAMILY TRANSCRIPTIONAL REGULATOR"/>
    <property type="match status" value="1"/>
</dbReference>
<evidence type="ECO:0000259" key="4">
    <source>
        <dbReference type="PROSITE" id="PS01124"/>
    </source>
</evidence>
<dbReference type="RefSeq" id="WP_256141012.1">
    <property type="nucleotide sequence ID" value="NZ_JADNFX010000035.1"/>
</dbReference>
<dbReference type="SUPFAM" id="SSF46689">
    <property type="entry name" value="Homeodomain-like"/>
    <property type="match status" value="2"/>
</dbReference>